<gene>
    <name evidence="1" type="ORF">ACI1P1_12520</name>
</gene>
<sequence length="290" mass="33780">MEASELKEKLSNLSIWKKNGQRAPHKPLLILLGLAQLQQNRRILPYALVREKLKKLLMEFGPPRQSYHPEEPFVRLTKDGIWKLSNPVDKKHFSDKQLLAQQIEGGFSEEVLDLLQYNEAVLQELAELLLNEHFPETIHQDILDEIGLDFSSRKLRRRDPGFRNRILKAYEYSCAVCGFNVRLGHTLVGVDAAHIQWHQAGGPDIEENGIALCSLHHKMFDRGVFMITPESELLVAEQAHGTYGFQEWLMRYHGKPIRSPIHPDYEPKEKFIQWHVKEVFREPARYHRVL</sequence>
<keyword evidence="2" id="KW-1185">Reference proteome</keyword>
<organism evidence="1 2">
    <name type="scientific">Paenibacillus mesotrionivorans</name>
    <dbReference type="NCBI Taxonomy" id="3160968"/>
    <lineage>
        <taxon>Bacteria</taxon>
        <taxon>Bacillati</taxon>
        <taxon>Bacillota</taxon>
        <taxon>Bacilli</taxon>
        <taxon>Bacillales</taxon>
        <taxon>Paenibacillaceae</taxon>
        <taxon>Paenibacillus</taxon>
    </lineage>
</organism>
<accession>A0ACC7NWJ3</accession>
<keyword evidence="1" id="KW-0238">DNA-binding</keyword>
<reference evidence="1" key="1">
    <citation type="submission" date="2024-12" db="EMBL/GenBank/DDBJ databases">
        <authorList>
            <person name="Wu N."/>
        </authorList>
    </citation>
    <scope>NUCLEOTIDE SEQUENCE</scope>
    <source>
        <strain evidence="1">P15</strain>
    </source>
</reference>
<keyword evidence="1" id="KW-0255">Endonuclease</keyword>
<name>A0ACC7NWJ3_9BACL</name>
<keyword evidence="1" id="KW-0378">Hydrolase</keyword>
<evidence type="ECO:0000313" key="1">
    <source>
        <dbReference type="EMBL" id="MFM9329113.1"/>
    </source>
</evidence>
<proteinExistence type="predicted"/>
<evidence type="ECO:0000313" key="2">
    <source>
        <dbReference type="Proteomes" id="UP001631969"/>
    </source>
</evidence>
<keyword evidence="1" id="KW-0540">Nuclease</keyword>
<protein>
    <submittedName>
        <fullName evidence="1">Phosphorothioated DNA-binding restriction endonuclease</fullName>
    </submittedName>
</protein>
<dbReference type="Proteomes" id="UP001631969">
    <property type="component" value="Unassembled WGS sequence"/>
</dbReference>
<comment type="caution">
    <text evidence="1">The sequence shown here is derived from an EMBL/GenBank/DDBJ whole genome shotgun (WGS) entry which is preliminary data.</text>
</comment>
<dbReference type="EMBL" id="JBJURJ010000007">
    <property type="protein sequence ID" value="MFM9329113.1"/>
    <property type="molecule type" value="Genomic_DNA"/>
</dbReference>